<dbReference type="Proteomes" id="UP000233782">
    <property type="component" value="Unassembled WGS sequence"/>
</dbReference>
<organism evidence="2 3">
    <name type="scientific">Pontibacter ramchanderi</name>
    <dbReference type="NCBI Taxonomy" id="1179743"/>
    <lineage>
        <taxon>Bacteria</taxon>
        <taxon>Pseudomonadati</taxon>
        <taxon>Bacteroidota</taxon>
        <taxon>Cytophagia</taxon>
        <taxon>Cytophagales</taxon>
        <taxon>Hymenobacteraceae</taxon>
        <taxon>Pontibacter</taxon>
    </lineage>
</organism>
<evidence type="ECO:0000313" key="2">
    <source>
        <dbReference type="EMBL" id="PKV75532.1"/>
    </source>
</evidence>
<dbReference type="PANTHER" id="PTHR12526">
    <property type="entry name" value="GLYCOSYLTRANSFERASE"/>
    <property type="match status" value="1"/>
</dbReference>
<reference evidence="2 3" key="1">
    <citation type="submission" date="2017-12" db="EMBL/GenBank/DDBJ databases">
        <title>Genomic Encyclopedia of Type Strains, Phase III (KMG-III): the genomes of soil and plant-associated and newly described type strains.</title>
        <authorList>
            <person name="Whitman W."/>
        </authorList>
    </citation>
    <scope>NUCLEOTIDE SEQUENCE [LARGE SCALE GENOMIC DNA]</scope>
    <source>
        <strain evidence="2 3">LP43</strain>
    </source>
</reference>
<evidence type="ECO:0000259" key="1">
    <source>
        <dbReference type="Pfam" id="PF00534"/>
    </source>
</evidence>
<name>A0A2N3V1N7_9BACT</name>
<gene>
    <name evidence="2" type="ORF">BD749_0475</name>
</gene>
<dbReference type="GO" id="GO:0016757">
    <property type="term" value="F:glycosyltransferase activity"/>
    <property type="evidence" value="ECO:0007669"/>
    <property type="project" value="InterPro"/>
</dbReference>
<accession>A0A2N3V1N7</accession>
<dbReference type="SUPFAM" id="SSF53756">
    <property type="entry name" value="UDP-Glycosyltransferase/glycogen phosphorylase"/>
    <property type="match status" value="1"/>
</dbReference>
<dbReference type="Gene3D" id="3.40.50.2000">
    <property type="entry name" value="Glycogen Phosphorylase B"/>
    <property type="match status" value="1"/>
</dbReference>
<evidence type="ECO:0000313" key="3">
    <source>
        <dbReference type="Proteomes" id="UP000233782"/>
    </source>
</evidence>
<sequence length="416" mass="47022">MNPTSGGPCEGIRNSVLELSKLNVLNEVACLDAPDAQYLGGDSFPIHMLGPGKGPWCYSSKLLPWLVDHLPNFDAVIVHGVWLYHSFAVHRAIKLLKQKYKHSQQLREKLPKVFIMPHGMLDPYFQTAPSRKLKAIRNTVYWKLIESRVVRQATGLLFTCESELKLARVPFRPYKPKYEINVGYGITAPPAYLKKMEEAFKDRCPQIQNEPYFLFLGRIHEKKGVDLLLKAYAKLIKTLTEVQYEQREIKNFQWNSNIESSDHAPLPKLVIAGPGIETPFGQEMQKYVRSSKEIRDMVYFPGMLAGDAKWGAFYGCETFVLPSHQENFGIAVVEALACCKPVLLTNKINIWQEIADTGAGLVADDTVEGVLSMLNSWLNLREVEKQSYGEKAGAVYLNHFAVMPAVIKLVDVIKHN</sequence>
<proteinExistence type="predicted"/>
<feature type="domain" description="Glycosyl transferase family 1" evidence="1">
    <location>
        <begin position="208"/>
        <end position="384"/>
    </location>
</feature>
<dbReference type="Pfam" id="PF00534">
    <property type="entry name" value="Glycos_transf_1"/>
    <property type="match status" value="1"/>
</dbReference>
<keyword evidence="3" id="KW-1185">Reference proteome</keyword>
<dbReference type="AlphaFoldDB" id="A0A2N3V1N7"/>
<keyword evidence="2" id="KW-0808">Transferase</keyword>
<dbReference type="PANTHER" id="PTHR12526:SF630">
    <property type="entry name" value="GLYCOSYLTRANSFERASE"/>
    <property type="match status" value="1"/>
</dbReference>
<dbReference type="InterPro" id="IPR001296">
    <property type="entry name" value="Glyco_trans_1"/>
</dbReference>
<comment type="caution">
    <text evidence="2">The sequence shown here is derived from an EMBL/GenBank/DDBJ whole genome shotgun (WGS) entry which is preliminary data.</text>
</comment>
<protein>
    <submittedName>
        <fullName evidence="2">Glycosyltransferase involved in cell wall biosynthesis</fullName>
    </submittedName>
</protein>
<dbReference type="EMBL" id="PJMU01000001">
    <property type="protein sequence ID" value="PKV75532.1"/>
    <property type="molecule type" value="Genomic_DNA"/>
</dbReference>